<dbReference type="InterPro" id="IPR004485">
    <property type="entry name" value="Cobalamin_biosynth_CobD/CbiB"/>
</dbReference>
<keyword evidence="1" id="KW-1133">Transmembrane helix</keyword>
<dbReference type="GO" id="GO:0046677">
    <property type="term" value="P:response to antibiotic"/>
    <property type="evidence" value="ECO:0007669"/>
    <property type="project" value="TreeGrafter"/>
</dbReference>
<protein>
    <submittedName>
        <fullName evidence="2">CobD/CbiB family protein</fullName>
    </submittedName>
</protein>
<dbReference type="InterPro" id="IPR052966">
    <property type="entry name" value="Beta-lactamase_Reg"/>
</dbReference>
<evidence type="ECO:0000313" key="2">
    <source>
        <dbReference type="EMBL" id="ODJ88344.1"/>
    </source>
</evidence>
<proteinExistence type="predicted"/>
<reference evidence="2 3" key="1">
    <citation type="submission" date="2016-06" db="EMBL/GenBank/DDBJ databases">
        <title>Genome sequence of endosymbiont of Candidatus Endolucinida thiodiazotropha.</title>
        <authorList>
            <person name="Poehlein A."/>
            <person name="Koenig S."/>
            <person name="Heiden S.E."/>
            <person name="Thuermer A."/>
            <person name="Voget S."/>
            <person name="Daniel R."/>
            <person name="Markert S."/>
            <person name="Gros O."/>
            <person name="Schweder T."/>
        </authorList>
    </citation>
    <scope>NUCLEOTIDE SEQUENCE [LARGE SCALE GENOMIC DNA]</scope>
    <source>
        <strain evidence="2 3">COS</strain>
    </source>
</reference>
<dbReference type="UniPathway" id="UPA00148"/>
<dbReference type="GO" id="GO:0048472">
    <property type="term" value="F:threonine-phosphate decarboxylase activity"/>
    <property type="evidence" value="ECO:0007669"/>
    <property type="project" value="InterPro"/>
</dbReference>
<feature type="transmembrane region" description="Helical" evidence="1">
    <location>
        <begin position="149"/>
        <end position="170"/>
    </location>
</feature>
<dbReference type="PANTHER" id="PTHR38684">
    <property type="entry name" value="PROTEIN AMPE"/>
    <property type="match status" value="1"/>
</dbReference>
<organism evidence="2 3">
    <name type="scientific">Candidatus Thiodiazotropha endolucinida</name>
    <dbReference type="NCBI Taxonomy" id="1655433"/>
    <lineage>
        <taxon>Bacteria</taxon>
        <taxon>Pseudomonadati</taxon>
        <taxon>Pseudomonadota</taxon>
        <taxon>Gammaproteobacteria</taxon>
        <taxon>Chromatiales</taxon>
        <taxon>Sedimenticolaceae</taxon>
        <taxon>Candidatus Thiodiazotropha</taxon>
    </lineage>
</organism>
<keyword evidence="1" id="KW-0812">Transmembrane</keyword>
<dbReference type="Proteomes" id="UP000094769">
    <property type="component" value="Unassembled WGS sequence"/>
</dbReference>
<dbReference type="Pfam" id="PF03186">
    <property type="entry name" value="CobD_Cbib"/>
    <property type="match status" value="1"/>
</dbReference>
<keyword evidence="1" id="KW-0472">Membrane</keyword>
<evidence type="ECO:0000256" key="1">
    <source>
        <dbReference type="SAM" id="Phobius"/>
    </source>
</evidence>
<dbReference type="RefSeq" id="WP_069122536.1">
    <property type="nucleotide sequence ID" value="NZ_MARB01000006.1"/>
</dbReference>
<name>A0A7Z1AGP4_9GAMM</name>
<dbReference type="PANTHER" id="PTHR38684:SF1">
    <property type="entry name" value="PROTEIN AMPE"/>
    <property type="match status" value="1"/>
</dbReference>
<feature type="transmembrane region" description="Helical" evidence="1">
    <location>
        <begin position="274"/>
        <end position="294"/>
    </location>
</feature>
<dbReference type="AlphaFoldDB" id="A0A7Z1AGP4"/>
<keyword evidence="3" id="KW-1185">Reference proteome</keyword>
<gene>
    <name evidence="2" type="ORF">CODIS_13500</name>
</gene>
<feature type="transmembrane region" description="Helical" evidence="1">
    <location>
        <begin position="47"/>
        <end position="65"/>
    </location>
</feature>
<dbReference type="GO" id="GO:0005886">
    <property type="term" value="C:plasma membrane"/>
    <property type="evidence" value="ECO:0007669"/>
    <property type="project" value="TreeGrafter"/>
</dbReference>
<accession>A0A7Z1AGP4</accession>
<dbReference type="OrthoDB" id="9811967at2"/>
<sequence>MSLTIILICLIAERFLLGYGELRDNGWFTTYCQWFERHQLPQRMRQGAIGVLLLILPPVLALSILQHLFEDALFGLLWFALSVAILLYCLGPNDLDSQVNRYIEAVDSDEDDEIRASAASLIKDEPPTSEPARSQAVAEGVLAQANQSLFSVLFWFILLGPIGSMAYRIATWLPKMEQANQDPDFRLNSKQLVTILDWIPARLTAFCYAIAGSFEDALYGWRSYHENRFSEFADSNSGTLICTGGGAMRLSTLINEANEGVQSFSFLAKAAMALAWRSLVVYLVIVALLTFSGLV</sequence>
<evidence type="ECO:0000313" key="3">
    <source>
        <dbReference type="Proteomes" id="UP000094769"/>
    </source>
</evidence>
<feature type="transmembrane region" description="Helical" evidence="1">
    <location>
        <begin position="72"/>
        <end position="91"/>
    </location>
</feature>
<dbReference type="GO" id="GO:0009236">
    <property type="term" value="P:cobalamin biosynthetic process"/>
    <property type="evidence" value="ECO:0007669"/>
    <property type="project" value="UniProtKB-UniPathway"/>
</dbReference>
<dbReference type="EMBL" id="MARB01000006">
    <property type="protein sequence ID" value="ODJ88344.1"/>
    <property type="molecule type" value="Genomic_DNA"/>
</dbReference>
<comment type="caution">
    <text evidence="2">The sequence shown here is derived from an EMBL/GenBank/DDBJ whole genome shotgun (WGS) entry which is preliminary data.</text>
</comment>